<comment type="caution">
    <text evidence="8">The sequence shown here is derived from an EMBL/GenBank/DDBJ whole genome shotgun (WGS) entry which is preliminary data.</text>
</comment>
<keyword evidence="3" id="KW-0418">Kinase</keyword>
<keyword evidence="1" id="KW-0808">Transferase</keyword>
<dbReference type="SUPFAM" id="SSF63862">
    <property type="entry name" value="Thiamin pyrophosphokinase, substrate-binding domain"/>
    <property type="match status" value="1"/>
</dbReference>
<reference evidence="8" key="1">
    <citation type="journal article" date="2021" name="Sci. Adv.">
        <title>The American lobster genome reveals insights on longevity, neural, and immune adaptations.</title>
        <authorList>
            <person name="Polinski J.M."/>
            <person name="Zimin A.V."/>
            <person name="Clark K.F."/>
            <person name="Kohn A.B."/>
            <person name="Sadowski N."/>
            <person name="Timp W."/>
            <person name="Ptitsyn A."/>
            <person name="Khanna P."/>
            <person name="Romanova D.Y."/>
            <person name="Williams P."/>
            <person name="Greenwood S.J."/>
            <person name="Moroz L.L."/>
            <person name="Walt D.R."/>
            <person name="Bodnar A.G."/>
        </authorList>
    </citation>
    <scope>NUCLEOTIDE SEQUENCE</scope>
    <source>
        <strain evidence="8">GMGI-L3</strain>
    </source>
</reference>
<evidence type="ECO:0000256" key="2">
    <source>
        <dbReference type="ARBA" id="ARBA00022741"/>
    </source>
</evidence>
<dbReference type="NCBIfam" id="TIGR01378">
    <property type="entry name" value="thi_PPkinase"/>
    <property type="match status" value="1"/>
</dbReference>
<dbReference type="CDD" id="cd07995">
    <property type="entry name" value="TPK"/>
    <property type="match status" value="1"/>
</dbReference>
<dbReference type="Pfam" id="PF04263">
    <property type="entry name" value="TPK_catalytic"/>
    <property type="match status" value="1"/>
</dbReference>
<proteinExistence type="predicted"/>
<dbReference type="GO" id="GO:0009229">
    <property type="term" value="P:thiamine diphosphate biosynthetic process"/>
    <property type="evidence" value="ECO:0007669"/>
    <property type="project" value="InterPro"/>
</dbReference>
<dbReference type="AlphaFoldDB" id="A0A8J5MVE6"/>
<feature type="domain" description="Thiamin pyrophosphokinase thiamin-binding" evidence="7">
    <location>
        <begin position="435"/>
        <end position="531"/>
    </location>
</feature>
<evidence type="ECO:0000256" key="4">
    <source>
        <dbReference type="ARBA" id="ARBA00022840"/>
    </source>
</evidence>
<dbReference type="PANTHER" id="PTHR13622:SF8">
    <property type="entry name" value="THIAMIN PYROPHOSPHOKINASE 1"/>
    <property type="match status" value="1"/>
</dbReference>
<keyword evidence="4" id="KW-0067">ATP-binding</keyword>
<dbReference type="PANTHER" id="PTHR13622">
    <property type="entry name" value="THIAMIN PYROPHOSPHOKINASE"/>
    <property type="match status" value="1"/>
</dbReference>
<dbReference type="GO" id="GO:0016301">
    <property type="term" value="F:kinase activity"/>
    <property type="evidence" value="ECO:0007669"/>
    <property type="project" value="UniProtKB-KW"/>
</dbReference>
<keyword evidence="9" id="KW-1185">Reference proteome</keyword>
<evidence type="ECO:0000256" key="6">
    <source>
        <dbReference type="SAM" id="SignalP"/>
    </source>
</evidence>
<organism evidence="8 9">
    <name type="scientific">Homarus americanus</name>
    <name type="common">American lobster</name>
    <dbReference type="NCBI Taxonomy" id="6706"/>
    <lineage>
        <taxon>Eukaryota</taxon>
        <taxon>Metazoa</taxon>
        <taxon>Ecdysozoa</taxon>
        <taxon>Arthropoda</taxon>
        <taxon>Crustacea</taxon>
        <taxon>Multicrustacea</taxon>
        <taxon>Malacostraca</taxon>
        <taxon>Eumalacostraca</taxon>
        <taxon>Eucarida</taxon>
        <taxon>Decapoda</taxon>
        <taxon>Pleocyemata</taxon>
        <taxon>Astacidea</taxon>
        <taxon>Nephropoidea</taxon>
        <taxon>Nephropidae</taxon>
        <taxon>Homarus</taxon>
    </lineage>
</organism>
<dbReference type="GO" id="GO:0006772">
    <property type="term" value="P:thiamine metabolic process"/>
    <property type="evidence" value="ECO:0007669"/>
    <property type="project" value="InterPro"/>
</dbReference>
<dbReference type="Pfam" id="PF04265">
    <property type="entry name" value="TPK_B1_binding"/>
    <property type="match status" value="1"/>
</dbReference>
<evidence type="ECO:0000313" key="9">
    <source>
        <dbReference type="Proteomes" id="UP000747542"/>
    </source>
</evidence>
<dbReference type="InterPro" id="IPR007373">
    <property type="entry name" value="Thiamin_PyroPKinase_B1-bd"/>
</dbReference>
<dbReference type="GO" id="GO:0005524">
    <property type="term" value="F:ATP binding"/>
    <property type="evidence" value="ECO:0007669"/>
    <property type="project" value="UniProtKB-KW"/>
</dbReference>
<evidence type="ECO:0000256" key="3">
    <source>
        <dbReference type="ARBA" id="ARBA00022777"/>
    </source>
</evidence>
<dbReference type="EMBL" id="JAHLQT010024921">
    <property type="protein sequence ID" value="KAG7164812.1"/>
    <property type="molecule type" value="Genomic_DNA"/>
</dbReference>
<dbReference type="GO" id="GO:0004788">
    <property type="term" value="F:thiamine diphosphokinase activity"/>
    <property type="evidence" value="ECO:0007669"/>
    <property type="project" value="InterPro"/>
</dbReference>
<dbReference type="InterPro" id="IPR007371">
    <property type="entry name" value="TPK_catalytic"/>
</dbReference>
<dbReference type="InterPro" id="IPR006282">
    <property type="entry name" value="Thi_PPkinase"/>
</dbReference>
<name>A0A8J5MVE6_HOMAM</name>
<keyword evidence="6" id="KW-0732">Signal</keyword>
<dbReference type="Proteomes" id="UP000747542">
    <property type="component" value="Unassembled WGS sequence"/>
</dbReference>
<dbReference type="GO" id="GO:0030975">
    <property type="term" value="F:thiamine binding"/>
    <property type="evidence" value="ECO:0007669"/>
    <property type="project" value="InterPro"/>
</dbReference>
<keyword evidence="2" id="KW-0547">Nucleotide-binding</keyword>
<evidence type="ECO:0000256" key="1">
    <source>
        <dbReference type="ARBA" id="ARBA00022679"/>
    </source>
</evidence>
<protein>
    <submittedName>
        <fullName evidence="8">Thiamine pyrophosphokinase 1-like</fullName>
    </submittedName>
</protein>
<feature type="compositionally biased region" description="Polar residues" evidence="5">
    <location>
        <begin position="305"/>
        <end position="326"/>
    </location>
</feature>
<dbReference type="InterPro" id="IPR036371">
    <property type="entry name" value="TPK_B1-bd_sf"/>
</dbReference>
<feature type="signal peptide" evidence="6">
    <location>
        <begin position="1"/>
        <end position="22"/>
    </location>
</feature>
<sequence>MMMMMMMMMMMITTHLTPESECSYDVTLRDTDEEVRASSSPSHFNSEASLSSSHFNRVSEASLFPPTSSRCGDTLGQRRHLGAVATSWGQWRHLGQGSGHLGAVAAVATPWGSGDIFGGDTLAVATPWGSGDILGQWRHLGVVATSWGSGDTSQAYFGLTVPAECTSAKGPPPAPIRTRRRHTIENGSGIKGDCCNDFKCPVELKVGAISLQGVKVSRERSDPYSPGNMENSNGRVWWQPKEYYHPPPGLPFALILLNEALDERNVHFLNILWHRASVRVCVDGAMNSYHKLMRCKETVSSEAQNDASISVTSATDTNQSKQSSHPSCPLPDLITGDFDSVQSELLSLYGNQGVTIIPTPDQDETDFTKAVKVLEKYVEGRKLSLKHVVVIAGVNGGRFDHVMANIATLYKVGALISEPVVVLTGGSMFWLLTDGDHNIEIPEDILFNARYSWCGLIPLGQPSTVTTTGLKWNLSNNGLDVDNCFKANVTLDSRHLDIYHQVLAFGHLVSTSNTYDLTCQGRVTVTTSQPILWTMGWDTDLAPTLTDMEEKVCLPVDTLNKFLLANSSSQSTQT</sequence>
<accession>A0A8J5MVE6</accession>
<evidence type="ECO:0000256" key="5">
    <source>
        <dbReference type="SAM" id="MobiDB-lite"/>
    </source>
</evidence>
<evidence type="ECO:0000313" key="8">
    <source>
        <dbReference type="EMBL" id="KAG7164812.1"/>
    </source>
</evidence>
<feature type="chain" id="PRO_5035316569" evidence="6">
    <location>
        <begin position="23"/>
        <end position="574"/>
    </location>
</feature>
<dbReference type="SMART" id="SM00983">
    <property type="entry name" value="TPK_B1_binding"/>
    <property type="match status" value="1"/>
</dbReference>
<dbReference type="Gene3D" id="3.40.50.10240">
    <property type="entry name" value="Thiamin pyrophosphokinase, catalytic domain"/>
    <property type="match status" value="1"/>
</dbReference>
<dbReference type="InterPro" id="IPR036759">
    <property type="entry name" value="TPK_catalytic_sf"/>
</dbReference>
<dbReference type="Gene3D" id="2.60.120.320">
    <property type="entry name" value="Thiamin pyrophosphokinase, thiamin-binding domain"/>
    <property type="match status" value="1"/>
</dbReference>
<feature type="region of interest" description="Disordered" evidence="5">
    <location>
        <begin position="305"/>
        <end position="327"/>
    </location>
</feature>
<dbReference type="SUPFAM" id="SSF63999">
    <property type="entry name" value="Thiamin pyrophosphokinase, catalytic domain"/>
    <property type="match status" value="1"/>
</dbReference>
<evidence type="ECO:0000259" key="7">
    <source>
        <dbReference type="SMART" id="SM00983"/>
    </source>
</evidence>
<gene>
    <name evidence="8" type="primary">TPK1-L</name>
    <name evidence="8" type="ORF">Hamer_G019649</name>
</gene>